<sequence length="159" mass="16202">MSRRPRARRALGLALAGALLATGAAACGSADGGGDGGGDAPRLTVEGAYMPEPPTTDTAGGFLTVRNDGGADDSLTSVSSDVAGEVQIHTTAGGRMRQVSSLPVPAGGALELSRGGDHLMFMELDRRPAEGETVPVELRFEKSGPIRVEVPVEATNHVP</sequence>
<protein>
    <submittedName>
        <fullName evidence="2">Copper chaperone PCu(A)C</fullName>
    </submittedName>
</protein>
<dbReference type="RefSeq" id="WP_380897199.1">
    <property type="nucleotide sequence ID" value="NZ_JBHUFU010000002.1"/>
</dbReference>
<gene>
    <name evidence="2" type="ORF">ACFSJS_05110</name>
</gene>
<dbReference type="Gene3D" id="2.60.40.1890">
    <property type="entry name" value="PCu(A)C copper chaperone"/>
    <property type="match status" value="1"/>
</dbReference>
<name>A0ABW4PFI7_9ACTN</name>
<dbReference type="InterPro" id="IPR036182">
    <property type="entry name" value="PCuAC_sf"/>
</dbReference>
<dbReference type="PANTHER" id="PTHR36302">
    <property type="entry name" value="BLR7088 PROTEIN"/>
    <property type="match status" value="1"/>
</dbReference>
<accession>A0ABW4PFI7</accession>
<keyword evidence="3" id="KW-1185">Reference proteome</keyword>
<dbReference type="Proteomes" id="UP001597365">
    <property type="component" value="Unassembled WGS sequence"/>
</dbReference>
<proteinExistence type="predicted"/>
<evidence type="ECO:0000256" key="1">
    <source>
        <dbReference type="SAM" id="SignalP"/>
    </source>
</evidence>
<keyword evidence="1" id="KW-0732">Signal</keyword>
<dbReference type="InterPro" id="IPR058248">
    <property type="entry name" value="Lxx211020-like"/>
</dbReference>
<evidence type="ECO:0000313" key="2">
    <source>
        <dbReference type="EMBL" id="MFD1829044.1"/>
    </source>
</evidence>
<evidence type="ECO:0000313" key="3">
    <source>
        <dbReference type="Proteomes" id="UP001597365"/>
    </source>
</evidence>
<dbReference type="InterPro" id="IPR007410">
    <property type="entry name" value="LpqE-like"/>
</dbReference>
<dbReference type="PANTHER" id="PTHR36302:SF1">
    <property type="entry name" value="COPPER CHAPERONE PCU(A)C"/>
    <property type="match status" value="1"/>
</dbReference>
<dbReference type="PROSITE" id="PS51257">
    <property type="entry name" value="PROKAR_LIPOPROTEIN"/>
    <property type="match status" value="1"/>
</dbReference>
<reference evidence="3" key="1">
    <citation type="journal article" date="2019" name="Int. J. Syst. Evol. Microbiol.">
        <title>The Global Catalogue of Microorganisms (GCM) 10K type strain sequencing project: providing services to taxonomists for standard genome sequencing and annotation.</title>
        <authorList>
            <consortium name="The Broad Institute Genomics Platform"/>
            <consortium name="The Broad Institute Genome Sequencing Center for Infectious Disease"/>
            <person name="Wu L."/>
            <person name="Ma J."/>
        </authorList>
    </citation>
    <scope>NUCLEOTIDE SEQUENCE [LARGE SCALE GENOMIC DNA]</scope>
    <source>
        <strain evidence="3">CGMCC 4.7455</strain>
    </source>
</reference>
<feature type="signal peptide" evidence="1">
    <location>
        <begin position="1"/>
        <end position="26"/>
    </location>
</feature>
<feature type="chain" id="PRO_5045379537" evidence="1">
    <location>
        <begin position="27"/>
        <end position="159"/>
    </location>
</feature>
<dbReference type="EMBL" id="JBHUFU010000002">
    <property type="protein sequence ID" value="MFD1829044.1"/>
    <property type="molecule type" value="Genomic_DNA"/>
</dbReference>
<comment type="caution">
    <text evidence="2">The sequence shown here is derived from an EMBL/GenBank/DDBJ whole genome shotgun (WGS) entry which is preliminary data.</text>
</comment>
<dbReference type="Pfam" id="PF04314">
    <property type="entry name" value="PCuAC"/>
    <property type="match status" value="1"/>
</dbReference>
<organism evidence="2 3">
    <name type="scientific">Streptomyces desertarenae</name>
    <dbReference type="NCBI Taxonomy" id="2666184"/>
    <lineage>
        <taxon>Bacteria</taxon>
        <taxon>Bacillati</taxon>
        <taxon>Actinomycetota</taxon>
        <taxon>Actinomycetes</taxon>
        <taxon>Kitasatosporales</taxon>
        <taxon>Streptomycetaceae</taxon>
        <taxon>Streptomyces</taxon>
    </lineage>
</organism>
<dbReference type="SUPFAM" id="SSF110087">
    <property type="entry name" value="DR1885-like metal-binding protein"/>
    <property type="match status" value="1"/>
</dbReference>